<dbReference type="AlphaFoldDB" id="A0AAD8JEE5"/>
<comment type="caution">
    <text evidence="1">The sequence shown here is derived from an EMBL/GenBank/DDBJ whole genome shotgun (WGS) entry which is preliminary data.</text>
</comment>
<reference evidence="1" key="2">
    <citation type="submission" date="2023-05" db="EMBL/GenBank/DDBJ databases">
        <authorList>
            <person name="Schelkunov M.I."/>
        </authorList>
    </citation>
    <scope>NUCLEOTIDE SEQUENCE</scope>
    <source>
        <strain evidence="1">Hsosn_3</strain>
        <tissue evidence="1">Leaf</tissue>
    </source>
</reference>
<keyword evidence="2" id="KW-1185">Reference proteome</keyword>
<accession>A0AAD8JEE5</accession>
<dbReference type="EMBL" id="JAUIZM010000001">
    <property type="protein sequence ID" value="KAK1401954.1"/>
    <property type="molecule type" value="Genomic_DNA"/>
</dbReference>
<evidence type="ECO:0000313" key="1">
    <source>
        <dbReference type="EMBL" id="KAK1401954.1"/>
    </source>
</evidence>
<evidence type="ECO:0000313" key="2">
    <source>
        <dbReference type="Proteomes" id="UP001237642"/>
    </source>
</evidence>
<proteinExistence type="predicted"/>
<protein>
    <submittedName>
        <fullName evidence="1">Uncharacterized protein</fullName>
    </submittedName>
</protein>
<sequence length="379" mass="41690">MISFAMHTRVVKFSFGNFTVRSPWNLGILLIRSIAAEGSVDKTGEIVLLLGCFGNATIAKVEVKMLLGEDNNTPCTDVYGVENANNSFSDIPDCTSVLFARKPGYGIGFEGVISLSKSCVGVSLMYVWRIQPLCGGGGGVIVGTNSQASGGCVAVTKAPVEEKLVQYGDGHIIEVEEAVALNFLKDNVIKRNIMDPTYPLHGITKKLLQMVIDYRTNLVNPSETGVDDVFMKKAEPLTLFNRTQINIVLKALTYLLILNSRNLYGSIMFARYWTLKDLVKGSNATKELNAMINSESTGGLRLDEVQWMFIVYDFLQEYSFDLLVAWFTQINVNKTTAATKLNDLQSCKGLAFWMAPEGLFQTGCCLLCCNGSEGQSRRQ</sequence>
<name>A0AAD8JEE5_9APIA</name>
<organism evidence="1 2">
    <name type="scientific">Heracleum sosnowskyi</name>
    <dbReference type="NCBI Taxonomy" id="360622"/>
    <lineage>
        <taxon>Eukaryota</taxon>
        <taxon>Viridiplantae</taxon>
        <taxon>Streptophyta</taxon>
        <taxon>Embryophyta</taxon>
        <taxon>Tracheophyta</taxon>
        <taxon>Spermatophyta</taxon>
        <taxon>Magnoliopsida</taxon>
        <taxon>eudicotyledons</taxon>
        <taxon>Gunneridae</taxon>
        <taxon>Pentapetalae</taxon>
        <taxon>asterids</taxon>
        <taxon>campanulids</taxon>
        <taxon>Apiales</taxon>
        <taxon>Apiaceae</taxon>
        <taxon>Apioideae</taxon>
        <taxon>apioid superclade</taxon>
        <taxon>Tordylieae</taxon>
        <taxon>Tordyliinae</taxon>
        <taxon>Heracleum</taxon>
    </lineage>
</organism>
<dbReference type="Proteomes" id="UP001237642">
    <property type="component" value="Unassembled WGS sequence"/>
</dbReference>
<gene>
    <name evidence="1" type="ORF">POM88_001559</name>
</gene>
<reference evidence="1" key="1">
    <citation type="submission" date="2023-02" db="EMBL/GenBank/DDBJ databases">
        <title>Genome of toxic invasive species Heracleum sosnowskyi carries increased number of genes despite the absence of recent whole-genome duplications.</title>
        <authorList>
            <person name="Schelkunov M."/>
            <person name="Shtratnikova V."/>
            <person name="Makarenko M."/>
            <person name="Klepikova A."/>
            <person name="Omelchenko D."/>
            <person name="Novikova G."/>
            <person name="Obukhova E."/>
            <person name="Bogdanov V."/>
            <person name="Penin A."/>
            <person name="Logacheva M."/>
        </authorList>
    </citation>
    <scope>NUCLEOTIDE SEQUENCE</scope>
    <source>
        <strain evidence="1">Hsosn_3</strain>
        <tissue evidence="1">Leaf</tissue>
    </source>
</reference>